<evidence type="ECO:0000313" key="4">
    <source>
        <dbReference type="EMBL" id="KAF1816708.1"/>
    </source>
</evidence>
<feature type="compositionally biased region" description="Low complexity" evidence="1">
    <location>
        <begin position="613"/>
        <end position="625"/>
    </location>
</feature>
<proteinExistence type="predicted"/>
<dbReference type="InterPro" id="IPR046464">
    <property type="entry name" value="SWI-SNF_Ssr4_C"/>
</dbReference>
<evidence type="ECO:0000313" key="6">
    <source>
        <dbReference type="RefSeq" id="XP_033538339.1"/>
    </source>
</evidence>
<dbReference type="GeneID" id="54423280"/>
<evidence type="ECO:0000259" key="2">
    <source>
        <dbReference type="Pfam" id="PF08549"/>
    </source>
</evidence>
<protein>
    <submittedName>
        <fullName evidence="4 6">DUF1750-domain-containing protein</fullName>
    </submittedName>
</protein>
<dbReference type="PANTHER" id="PTHR48125:SF12">
    <property type="entry name" value="AT HOOK TRANSCRIPTION FACTOR FAMILY-RELATED"/>
    <property type="match status" value="1"/>
</dbReference>
<dbReference type="PANTHER" id="PTHR48125">
    <property type="entry name" value="LP07818P1"/>
    <property type="match status" value="1"/>
</dbReference>
<dbReference type="AlphaFoldDB" id="A0A6G1GF63"/>
<feature type="region of interest" description="Disordered" evidence="1">
    <location>
        <begin position="556"/>
        <end position="777"/>
    </location>
</feature>
<reference evidence="6" key="3">
    <citation type="submission" date="2025-04" db="UniProtKB">
        <authorList>
            <consortium name="RefSeq"/>
        </authorList>
    </citation>
    <scope>IDENTIFICATION</scope>
    <source>
        <strain evidence="6">CBS 781.70</strain>
    </source>
</reference>
<gene>
    <name evidence="4 6" type="ORF">P152DRAFT_511427</name>
</gene>
<dbReference type="SUPFAM" id="SSF69989">
    <property type="entry name" value="C-terminal domain of PLC-beta"/>
    <property type="match status" value="1"/>
</dbReference>
<dbReference type="Pfam" id="PF20497">
    <property type="entry name" value="SWI-SNF_Ssr4_C"/>
    <property type="match status" value="1"/>
</dbReference>
<feature type="domain" description="SWI/SNF and RSC complexes subunit Ssr4 C-terminal" evidence="3">
    <location>
        <begin position="282"/>
        <end position="795"/>
    </location>
</feature>
<dbReference type="GO" id="GO:0006338">
    <property type="term" value="P:chromatin remodeling"/>
    <property type="evidence" value="ECO:0007669"/>
    <property type="project" value="InterPro"/>
</dbReference>
<keyword evidence="5" id="KW-1185">Reference proteome</keyword>
<dbReference type="OrthoDB" id="5321006at2759"/>
<name>A0A6G1GF63_9PEZI</name>
<evidence type="ECO:0000259" key="3">
    <source>
        <dbReference type="Pfam" id="PF20497"/>
    </source>
</evidence>
<feature type="domain" description="SWI/SNF and RSC complexes subunit Ssr4 N-terminal" evidence="2">
    <location>
        <begin position="2"/>
        <end position="205"/>
    </location>
</feature>
<evidence type="ECO:0000313" key="5">
    <source>
        <dbReference type="Proteomes" id="UP000504638"/>
    </source>
</evidence>
<dbReference type="Pfam" id="PF08549">
    <property type="entry name" value="SWI-SNF_Ssr4_N"/>
    <property type="match status" value="1"/>
</dbReference>
<reference evidence="4 6" key="1">
    <citation type="submission" date="2020-01" db="EMBL/GenBank/DDBJ databases">
        <authorList>
            <consortium name="DOE Joint Genome Institute"/>
            <person name="Haridas S."/>
            <person name="Albert R."/>
            <person name="Binder M."/>
            <person name="Bloem J."/>
            <person name="Labutti K."/>
            <person name="Salamov A."/>
            <person name="Andreopoulos B."/>
            <person name="Baker S.E."/>
            <person name="Barry K."/>
            <person name="Bills G."/>
            <person name="Bluhm B.H."/>
            <person name="Cannon C."/>
            <person name="Castanera R."/>
            <person name="Culley D.E."/>
            <person name="Daum C."/>
            <person name="Ezra D."/>
            <person name="Gonzalez J.B."/>
            <person name="Henrissat B."/>
            <person name="Kuo A."/>
            <person name="Liang C."/>
            <person name="Lipzen A."/>
            <person name="Lutzoni F."/>
            <person name="Magnuson J."/>
            <person name="Mondo S."/>
            <person name="Nolan M."/>
            <person name="Ohm R."/>
            <person name="Pangilinan J."/>
            <person name="Park H.-J."/>
            <person name="Ramirez L."/>
            <person name="Alfaro M."/>
            <person name="Sun H."/>
            <person name="Tritt A."/>
            <person name="Yoshinaga Y."/>
            <person name="Zwiers L.-H."/>
            <person name="Turgeon B.G."/>
            <person name="Goodwin S.B."/>
            <person name="Spatafora J.W."/>
            <person name="Crous P.W."/>
            <person name="Grigoriev I.V."/>
        </authorList>
    </citation>
    <scope>NUCLEOTIDE SEQUENCE</scope>
    <source>
        <strain evidence="4 6">CBS 781.70</strain>
    </source>
</reference>
<dbReference type="RefSeq" id="XP_033538339.1">
    <property type="nucleotide sequence ID" value="XM_033682710.1"/>
</dbReference>
<feature type="region of interest" description="Disordered" evidence="1">
    <location>
        <begin position="245"/>
        <end position="266"/>
    </location>
</feature>
<feature type="compositionally biased region" description="Low complexity" evidence="1">
    <location>
        <begin position="710"/>
        <end position="728"/>
    </location>
</feature>
<accession>A0A6G1GF63</accession>
<dbReference type="InterPro" id="IPR013859">
    <property type="entry name" value="Ssr4_N"/>
</dbReference>
<reference evidence="6" key="2">
    <citation type="submission" date="2020-04" db="EMBL/GenBank/DDBJ databases">
        <authorList>
            <consortium name="NCBI Genome Project"/>
        </authorList>
    </citation>
    <scope>NUCLEOTIDE SEQUENCE</scope>
    <source>
        <strain evidence="6">CBS 781.70</strain>
    </source>
</reference>
<dbReference type="Proteomes" id="UP000504638">
    <property type="component" value="Unplaced"/>
</dbReference>
<organism evidence="4">
    <name type="scientific">Eremomyces bilateralis CBS 781.70</name>
    <dbReference type="NCBI Taxonomy" id="1392243"/>
    <lineage>
        <taxon>Eukaryota</taxon>
        <taxon>Fungi</taxon>
        <taxon>Dikarya</taxon>
        <taxon>Ascomycota</taxon>
        <taxon>Pezizomycotina</taxon>
        <taxon>Dothideomycetes</taxon>
        <taxon>Dothideomycetes incertae sedis</taxon>
        <taxon>Eremomycetales</taxon>
        <taxon>Eremomycetaceae</taxon>
        <taxon>Eremomyces</taxon>
    </lineage>
</organism>
<feature type="compositionally biased region" description="Polar residues" evidence="1">
    <location>
        <begin position="747"/>
        <end position="762"/>
    </location>
</feature>
<feature type="compositionally biased region" description="Polar residues" evidence="1">
    <location>
        <begin position="573"/>
        <end position="590"/>
    </location>
</feature>
<sequence length="807" mass="87391">MQDPSFRVPASLLPHIHLLSAYSFPIYQTITQDQVFEYLLKAPSIINDIRPVAWTFLAPPGDGTMFLAWQPQMRLGSRFASDGYVWGDQEQTYSMELRGYTMEVLIHRFGYRPGENVASHSRQRYRLVGKSPSTTGPDPDPSLWIVHYSQSDPQHHIPVMNLPMQPHTNAILQERRMVERQGHLVRKEFMFKDRANWPDVKFVHGPAMGPGMVPPGPMYPNQMMQQMPAGPSRAAAQYYQQAQGPMVAGPPAKRARQQPPAQLPGGTAPVNAMVEQDPALYDEHVAHQGDLLDNLTPKEISVLRYKQHHVWMDEILSSTFAAEKIQPLDLGLGLSGQLRQITDGLNTATPGPQTLEKDKSRVKDNHQLNLSADDAPLVPIPAYNKITREQLDSVQKRVDKFVEQGEREMEELRKKHARRVADMKRAHKFADAEAQLKQMFDDAMYDEEEAGAVGASPASGFGVMALNKVDDVVRAVEESLDVAIEEKRAVKCLQKGGLLEEEQMRYESKSELNGSKGTSELQAIGETGLDGADSRAIDETMGDALGDSMVDDAIGHGTMDGGDLTSGLLDEFMTSTPDASGNQENGSYQTAEVAAQPDAADTPNASTAPAHLPAPAQQEASAAPTPTEPQQKAEPSASGDESTPLQGEQDGMHLLNDMDLDVDMTGLEGEGASALAATAAESSEKKDDDWVLVQEPSPAAAQQVADTKDTNTSVPATTNASAPATTASELSAHTSAPAQVDTPTAAGLTSTTQVETQENNTPAMFDNHGSNDDFETFDGLNTAGDALADFTDLDGGVFGDNMGTPGQ</sequence>
<evidence type="ECO:0000256" key="1">
    <source>
        <dbReference type="SAM" id="MobiDB-lite"/>
    </source>
</evidence>
<feature type="compositionally biased region" description="Low complexity" evidence="1">
    <location>
        <begin position="665"/>
        <end position="681"/>
    </location>
</feature>
<dbReference type="EMBL" id="ML975150">
    <property type="protein sequence ID" value="KAF1816708.1"/>
    <property type="molecule type" value="Genomic_DNA"/>
</dbReference>